<evidence type="ECO:0000313" key="1">
    <source>
        <dbReference type="EMBL" id="GHP00691.1"/>
    </source>
</evidence>
<dbReference type="AlphaFoldDB" id="A0A8J3N9K4"/>
<dbReference type="Proteomes" id="UP000597444">
    <property type="component" value="Unassembled WGS sequence"/>
</dbReference>
<name>A0A8J3N9K4_9CHLR</name>
<gene>
    <name evidence="1" type="ORF">KSF_107380</name>
</gene>
<sequence length="70" mass="7793">MALPMMRTGVMRGVIEKTSEAVALEMAEAIKQLADTHPNEPLEIKIVIYADASLWQNRLLSSFASHSSHR</sequence>
<organism evidence="1 2">
    <name type="scientific">Reticulibacter mediterranei</name>
    <dbReference type="NCBI Taxonomy" id="2778369"/>
    <lineage>
        <taxon>Bacteria</taxon>
        <taxon>Bacillati</taxon>
        <taxon>Chloroflexota</taxon>
        <taxon>Ktedonobacteria</taxon>
        <taxon>Ktedonobacterales</taxon>
        <taxon>Reticulibacteraceae</taxon>
        <taxon>Reticulibacter</taxon>
    </lineage>
</organism>
<keyword evidence="2" id="KW-1185">Reference proteome</keyword>
<evidence type="ECO:0000313" key="2">
    <source>
        <dbReference type="Proteomes" id="UP000597444"/>
    </source>
</evidence>
<comment type="caution">
    <text evidence="1">The sequence shown here is derived from an EMBL/GenBank/DDBJ whole genome shotgun (WGS) entry which is preliminary data.</text>
</comment>
<reference evidence="1" key="1">
    <citation type="submission" date="2020-10" db="EMBL/GenBank/DDBJ databases">
        <title>Taxonomic study of unclassified bacteria belonging to the class Ktedonobacteria.</title>
        <authorList>
            <person name="Yabe S."/>
            <person name="Wang C.M."/>
            <person name="Zheng Y."/>
            <person name="Sakai Y."/>
            <person name="Cavaletti L."/>
            <person name="Monciardini P."/>
            <person name="Donadio S."/>
        </authorList>
    </citation>
    <scope>NUCLEOTIDE SEQUENCE</scope>
    <source>
        <strain evidence="1">ID150040</strain>
    </source>
</reference>
<proteinExistence type="predicted"/>
<dbReference type="EMBL" id="BNJK01000003">
    <property type="protein sequence ID" value="GHP00691.1"/>
    <property type="molecule type" value="Genomic_DNA"/>
</dbReference>
<accession>A0A8J3N9K4</accession>
<protein>
    <submittedName>
        <fullName evidence="1">Uncharacterized protein</fullName>
    </submittedName>
</protein>